<comment type="caution">
    <text evidence="1">The sequence shown here is derived from an EMBL/GenBank/DDBJ whole genome shotgun (WGS) entry which is preliminary data.</text>
</comment>
<dbReference type="EMBL" id="LAZR01012454">
    <property type="protein sequence ID" value="KKM26760.1"/>
    <property type="molecule type" value="Genomic_DNA"/>
</dbReference>
<dbReference type="NCBIfam" id="TIGR01509">
    <property type="entry name" value="HAD-SF-IA-v3"/>
    <property type="match status" value="1"/>
</dbReference>
<dbReference type="PANTHER" id="PTHR18901">
    <property type="entry name" value="2-DEOXYGLUCOSE-6-PHOSPHATE PHOSPHATASE 2"/>
    <property type="match status" value="1"/>
</dbReference>
<evidence type="ECO:0008006" key="2">
    <source>
        <dbReference type="Google" id="ProtNLM"/>
    </source>
</evidence>
<dbReference type="Pfam" id="PF13419">
    <property type="entry name" value="HAD_2"/>
    <property type="match status" value="1"/>
</dbReference>
<protein>
    <recommendedName>
        <fullName evidence="2">FCP1 homology domain-containing protein</fullName>
    </recommendedName>
</protein>
<dbReference type="InterPro" id="IPR041492">
    <property type="entry name" value="HAD_2"/>
</dbReference>
<reference evidence="1" key="1">
    <citation type="journal article" date="2015" name="Nature">
        <title>Complex archaea that bridge the gap between prokaryotes and eukaryotes.</title>
        <authorList>
            <person name="Spang A."/>
            <person name="Saw J.H."/>
            <person name="Jorgensen S.L."/>
            <person name="Zaremba-Niedzwiedzka K."/>
            <person name="Martijn J."/>
            <person name="Lind A.E."/>
            <person name="van Eijk R."/>
            <person name="Schleper C."/>
            <person name="Guy L."/>
            <person name="Ettema T.J."/>
        </authorList>
    </citation>
    <scope>NUCLEOTIDE SEQUENCE</scope>
</reference>
<name>A0A0F9LGZ6_9ZZZZ</name>
<dbReference type="InterPro" id="IPR006439">
    <property type="entry name" value="HAD-SF_hydro_IA"/>
</dbReference>
<accession>A0A0F9LGZ6</accession>
<sequence>MFHSVIFDMDGVIIDSEPFYRKVQEEMCENLSLPPFKEEGNRFVGAPDKTIWSHVRKKYGLEHTVEELVEMQRNRYMNYLLSRRNEKAIPGTIELIKDLYQNKIKLAVASSASNEIVYAVLNILNLQRFFPVKATIDDVKNGKPFPDLFLYAARAMNTTPEKCIVIEDSENGVKAAGSAGMKCIGFNNWNSSGQDLSCANMTVNSLSDLSYEALCSFWNI</sequence>
<evidence type="ECO:0000313" key="1">
    <source>
        <dbReference type="EMBL" id="KKM26760.1"/>
    </source>
</evidence>
<dbReference type="PANTHER" id="PTHR18901:SF38">
    <property type="entry name" value="PSEUDOURIDINE-5'-PHOSPHATASE"/>
    <property type="match status" value="1"/>
</dbReference>
<dbReference type="InterPro" id="IPR023214">
    <property type="entry name" value="HAD_sf"/>
</dbReference>
<dbReference type="Gene3D" id="3.40.50.1000">
    <property type="entry name" value="HAD superfamily/HAD-like"/>
    <property type="match status" value="1"/>
</dbReference>
<dbReference type="AlphaFoldDB" id="A0A0F9LGZ6"/>
<organism evidence="1">
    <name type="scientific">marine sediment metagenome</name>
    <dbReference type="NCBI Taxonomy" id="412755"/>
    <lineage>
        <taxon>unclassified sequences</taxon>
        <taxon>metagenomes</taxon>
        <taxon>ecological metagenomes</taxon>
    </lineage>
</organism>
<proteinExistence type="predicted"/>
<dbReference type="SFLD" id="SFLDG01129">
    <property type="entry name" value="C1.5:_HAD__Beta-PGM__Phosphata"/>
    <property type="match status" value="1"/>
</dbReference>
<dbReference type="InterPro" id="IPR023198">
    <property type="entry name" value="PGP-like_dom2"/>
</dbReference>
<dbReference type="SUPFAM" id="SSF56784">
    <property type="entry name" value="HAD-like"/>
    <property type="match status" value="1"/>
</dbReference>
<dbReference type="SFLD" id="SFLDG01135">
    <property type="entry name" value="C1.5.6:_HAD__Beta-PGM__Phospha"/>
    <property type="match status" value="1"/>
</dbReference>
<dbReference type="SFLD" id="SFLDS00003">
    <property type="entry name" value="Haloacid_Dehalogenase"/>
    <property type="match status" value="1"/>
</dbReference>
<gene>
    <name evidence="1" type="ORF">LCGC14_1581520</name>
</gene>
<dbReference type="Gene3D" id="1.10.150.240">
    <property type="entry name" value="Putative phosphatase, domain 2"/>
    <property type="match status" value="1"/>
</dbReference>
<dbReference type="InterPro" id="IPR036412">
    <property type="entry name" value="HAD-like_sf"/>
</dbReference>